<proteinExistence type="predicted"/>
<reference evidence="4 5" key="1">
    <citation type="submission" date="2018-07" db="EMBL/GenBank/DDBJ databases">
        <title>Motiliproteus coralliicola sp. nov., a bacterium isolated from Coral.</title>
        <authorList>
            <person name="Wang G."/>
        </authorList>
    </citation>
    <scope>NUCLEOTIDE SEQUENCE [LARGE SCALE GENOMIC DNA]</scope>
    <source>
        <strain evidence="4 5">C34</strain>
    </source>
</reference>
<evidence type="ECO:0000259" key="2">
    <source>
        <dbReference type="PROSITE" id="PS50110"/>
    </source>
</evidence>
<dbReference type="Gene3D" id="3.40.50.2300">
    <property type="match status" value="1"/>
</dbReference>
<dbReference type="Gene3D" id="2.40.50.180">
    <property type="entry name" value="CheA-289, Domain 4"/>
    <property type="match status" value="1"/>
</dbReference>
<dbReference type="GO" id="GO:0006935">
    <property type="term" value="P:chemotaxis"/>
    <property type="evidence" value="ECO:0007669"/>
    <property type="project" value="InterPro"/>
</dbReference>
<dbReference type="SUPFAM" id="SSF50341">
    <property type="entry name" value="CheW-like"/>
    <property type="match status" value="1"/>
</dbReference>
<dbReference type="SUPFAM" id="SSF52172">
    <property type="entry name" value="CheY-like"/>
    <property type="match status" value="1"/>
</dbReference>
<protein>
    <submittedName>
        <fullName evidence="4">Chemotaxis protein CheV</fullName>
    </submittedName>
</protein>
<evidence type="ECO:0000313" key="4">
    <source>
        <dbReference type="EMBL" id="RDE24314.1"/>
    </source>
</evidence>
<dbReference type="CDD" id="cd19924">
    <property type="entry name" value="REC_CheV-like"/>
    <property type="match status" value="1"/>
</dbReference>
<dbReference type="InterPro" id="IPR001789">
    <property type="entry name" value="Sig_transdc_resp-reg_receiver"/>
</dbReference>
<dbReference type="InterPro" id="IPR036061">
    <property type="entry name" value="CheW-like_dom_sf"/>
</dbReference>
<dbReference type="PANTHER" id="PTHR47233:SF3">
    <property type="entry name" value="CHEMOTAXIS PROTEIN CHEV"/>
    <property type="match status" value="1"/>
</dbReference>
<dbReference type="EMBL" id="QQOH01000001">
    <property type="protein sequence ID" value="RDE24314.1"/>
    <property type="molecule type" value="Genomic_DNA"/>
</dbReference>
<dbReference type="AlphaFoldDB" id="A0A369WUT1"/>
<dbReference type="SMART" id="SM00260">
    <property type="entry name" value="CheW"/>
    <property type="match status" value="1"/>
</dbReference>
<feature type="domain" description="Response regulatory" evidence="2">
    <location>
        <begin position="181"/>
        <end position="307"/>
    </location>
</feature>
<evidence type="ECO:0000313" key="5">
    <source>
        <dbReference type="Proteomes" id="UP000253769"/>
    </source>
</evidence>
<dbReference type="PROSITE" id="PS50851">
    <property type="entry name" value="CHEW"/>
    <property type="match status" value="1"/>
</dbReference>
<gene>
    <name evidence="4" type="ORF">DV711_01620</name>
</gene>
<evidence type="ECO:0000256" key="1">
    <source>
        <dbReference type="PROSITE-ProRule" id="PRU00169"/>
    </source>
</evidence>
<dbReference type="OrthoDB" id="9806105at2"/>
<dbReference type="InterPro" id="IPR024181">
    <property type="entry name" value="Chemotax_regulator_CheV"/>
</dbReference>
<dbReference type="SMART" id="SM00448">
    <property type="entry name" value="REC"/>
    <property type="match status" value="1"/>
</dbReference>
<dbReference type="Pfam" id="PF00072">
    <property type="entry name" value="Response_reg"/>
    <property type="match status" value="1"/>
</dbReference>
<dbReference type="InterPro" id="IPR011006">
    <property type="entry name" value="CheY-like_superfamily"/>
</dbReference>
<keyword evidence="5" id="KW-1185">Reference proteome</keyword>
<organism evidence="4 5">
    <name type="scientific">Motiliproteus coralliicola</name>
    <dbReference type="NCBI Taxonomy" id="2283196"/>
    <lineage>
        <taxon>Bacteria</taxon>
        <taxon>Pseudomonadati</taxon>
        <taxon>Pseudomonadota</taxon>
        <taxon>Gammaproteobacteria</taxon>
        <taxon>Oceanospirillales</taxon>
        <taxon>Oceanospirillaceae</taxon>
        <taxon>Motiliproteus</taxon>
    </lineage>
</organism>
<dbReference type="Pfam" id="PF01584">
    <property type="entry name" value="CheW"/>
    <property type="match status" value="1"/>
</dbReference>
<dbReference type="PIRSF" id="PIRSF002867">
    <property type="entry name" value="CheV"/>
    <property type="match status" value="1"/>
</dbReference>
<dbReference type="RefSeq" id="WP_114693900.1">
    <property type="nucleotide sequence ID" value="NZ_QQOH01000001.1"/>
</dbReference>
<dbReference type="GO" id="GO:0000160">
    <property type="term" value="P:phosphorelay signal transduction system"/>
    <property type="evidence" value="ECO:0007669"/>
    <property type="project" value="InterPro"/>
</dbReference>
<feature type="domain" description="CheW-like" evidence="3">
    <location>
        <begin position="19"/>
        <end position="159"/>
    </location>
</feature>
<dbReference type="Proteomes" id="UP000253769">
    <property type="component" value="Unassembled WGS sequence"/>
</dbReference>
<feature type="modified residue" description="4-aspartylphosphate" evidence="1">
    <location>
        <position position="240"/>
    </location>
</feature>
<dbReference type="Gene3D" id="2.30.30.40">
    <property type="entry name" value="SH3 Domains"/>
    <property type="match status" value="1"/>
</dbReference>
<accession>A0A369WUT1</accession>
<sequence>MSGILDSVDQRTQLVGQNRFELLLFRLGRHQLFAINVFKVKEVLKLPRLNAIPNSHPVVIGVANMRGQTVPVIDLSAAIGMRPTEITETAHMIVTEYNGTVQGFLVSDVERILNLDWSDVMPPPVTAGRAHYLTAITRLEDNRLVEIVDVEKVLAEVSPYTTEITPGLIEDEVLAIAQSCEVMVVDDSQTARDQVHSTLSNLGIQIYEAVNGTDALQQLRAFAEHTDGSLSDRFLMVITDAEMPEMDGYRLTTEIRADDRLKDLYIVLHTSLSGSFNHAMVEKVGCNDFLPKFESDRLAKLVKDRIKVVYNL</sequence>
<dbReference type="PANTHER" id="PTHR47233">
    <property type="entry name" value="CHEMOTAXIS PROTEIN CHEV"/>
    <property type="match status" value="1"/>
</dbReference>
<evidence type="ECO:0000259" key="3">
    <source>
        <dbReference type="PROSITE" id="PS50851"/>
    </source>
</evidence>
<comment type="caution">
    <text evidence="4">The sequence shown here is derived from an EMBL/GenBank/DDBJ whole genome shotgun (WGS) entry which is preliminary data.</text>
</comment>
<dbReference type="PROSITE" id="PS50110">
    <property type="entry name" value="RESPONSE_REGULATORY"/>
    <property type="match status" value="1"/>
</dbReference>
<dbReference type="InterPro" id="IPR002545">
    <property type="entry name" value="CheW-lke_dom"/>
</dbReference>
<name>A0A369WUT1_9GAMM</name>
<keyword evidence="1" id="KW-0597">Phosphoprotein</keyword>